<feature type="domain" description="Heterokaryon incompatibility" evidence="2">
    <location>
        <begin position="654"/>
        <end position="808"/>
    </location>
</feature>
<dbReference type="Proteomes" id="UP000256645">
    <property type="component" value="Unassembled WGS sequence"/>
</dbReference>
<dbReference type="Pfam" id="PF06985">
    <property type="entry name" value="HET"/>
    <property type="match status" value="1"/>
</dbReference>
<keyword evidence="1" id="KW-0472">Membrane</keyword>
<dbReference type="EMBL" id="PDLM01000011">
    <property type="protein sequence ID" value="RDW66361.1"/>
    <property type="molecule type" value="Genomic_DNA"/>
</dbReference>
<dbReference type="PANTHER" id="PTHR33112:SF16">
    <property type="entry name" value="HETEROKARYON INCOMPATIBILITY DOMAIN-CONTAINING PROTEIN"/>
    <property type="match status" value="1"/>
</dbReference>
<proteinExistence type="predicted"/>
<name>A0A3D8QXE4_9HELO</name>
<feature type="transmembrane region" description="Helical" evidence="1">
    <location>
        <begin position="35"/>
        <end position="55"/>
    </location>
</feature>
<dbReference type="OrthoDB" id="10655907at2759"/>
<keyword evidence="1" id="KW-0812">Transmembrane</keyword>
<dbReference type="PANTHER" id="PTHR33112">
    <property type="entry name" value="DOMAIN PROTEIN, PUTATIVE-RELATED"/>
    <property type="match status" value="1"/>
</dbReference>
<sequence length="1220" mass="138101">MHERMRILYQSYSSRINSEQPNRLLKELITNEVRSFLIICDFVMIILTPVLLVCLETLNPTDKDEKLKVQMRMAWTWTVSISVLAVVTWIFRILLGGNKQVTLWYSGLSTVRLLLSLLFVLFPVYNVAFRHTVIWGAAGALLGGAICNMLAAIVSIIGFRLFDLLAKYTGLEIFDVLSQYNEGEDKYSYSFNWAIGEKLVYLTNDQRLVLQNLAIDQIKGDWGTIRRDTFWYSPMHHLEAEKPEGVEEGQRLLRDTGEAIEETQDAGNKAGIKGAKRTLFSPCYCCLDSDFPRTLKEKTPKDKEEKIPLPAKRRKQFLAKRPQSHIGPVEEVLDYQPHILCTKCEDLCNESAAINFGSQFIIWKKGRKGRIWRFEHWPTAEDLKTSAEQGCHLCTLIWCTLNSEQQAELLQIDSQLDAELQVRLAEETRDISNERKLKSKIAEIRFMYHRKRCIVIVVESNGLSSHTSVEELESDLHTFDDWFRNFTPRLVPHFGDSRIAQRWLPQRTASRAISMGVDPATEWHREQAGAIRLSPVFGRHIGMKISAPIVLPVSTSTGSDLTMKFIKSILSAHDHCHGHASFSRSNVSLGQSIGSAVELLSMESPSSNPQSLVLPTRLIDVGTSESTKVHIRTSVSIREQKDNALYGNDSRTEYLALSHCWGKSEILVLTDKNQNRLFQGFPISDLAQTFQDAISVTRRLGYQYLWIDSLCIVQKSKEDWEREAPTMKDVYSNAACVIAAIAPWDCTESLFAEQNPLAASPCLVSVAGGNQKFFNGIYAFPPSRYNDDAWDNDIRFSRLRSRAWCFQEEYLAKRIIYFGQYQVYVSCKSPDDRLKDFVVSQTGAHPWNPENGLVHASKKETPAEKVGLMKALARARHGSKEDYVDALLVWGIGVLKRFPSSFNVRAGSLKEPDPPGYLLKDGWWKTVREYSSRYLTHEGDRIAALAGIAPFVQTLEPDAVYIFGLWGGEHLTMGLLWYVSHGRQKMSTNPRIPSWSWISTGGTIDNNSTSGSAITSKVVIRSLERDNSGPKEGNGEAFGMAYSVKIKISGVLKKGKWGAYKNQRYYRGHKRPPEETITESHLFYYTPVVKDPLSGPEVLKLLDTTGKRVGWIVPDTLEKMPEEIFCLRIVVEPEADRMKEDFGIPWATRGLVLQPAQIAGEYKRIVYFELNKTYGSFTWPGVWSGQLSSRGVVLPIRRPGPDIDVAGFFNGCIDEEICII</sequence>
<feature type="transmembrane region" description="Helical" evidence="1">
    <location>
        <begin position="75"/>
        <end position="95"/>
    </location>
</feature>
<dbReference type="InterPro" id="IPR010730">
    <property type="entry name" value="HET"/>
</dbReference>
<accession>A0A3D8QXE4</accession>
<feature type="transmembrane region" description="Helical" evidence="1">
    <location>
        <begin position="134"/>
        <end position="159"/>
    </location>
</feature>
<keyword evidence="1" id="KW-1133">Transmembrane helix</keyword>
<gene>
    <name evidence="3" type="ORF">BP6252_09996</name>
</gene>
<keyword evidence="4" id="KW-1185">Reference proteome</keyword>
<reference evidence="3 4" key="1">
    <citation type="journal article" date="2018" name="IMA Fungus">
        <title>IMA Genome-F 9: Draft genome sequence of Annulohypoxylon stygium, Aspergillus mulundensis, Berkeleyomyces basicola (syn. Thielaviopsis basicola), Ceratocystis smalleyi, two Cercospora beticola strains, Coleophoma cylindrospora, Fusarium fracticaudum, Phialophora cf. hyalina, and Morchella septimelata.</title>
        <authorList>
            <person name="Wingfield B.D."/>
            <person name="Bills G.F."/>
            <person name="Dong Y."/>
            <person name="Huang W."/>
            <person name="Nel W.J."/>
            <person name="Swalarsk-Parry B.S."/>
            <person name="Vaghefi N."/>
            <person name="Wilken P.M."/>
            <person name="An Z."/>
            <person name="de Beer Z.W."/>
            <person name="De Vos L."/>
            <person name="Chen L."/>
            <person name="Duong T.A."/>
            <person name="Gao Y."/>
            <person name="Hammerbacher A."/>
            <person name="Kikkert J.R."/>
            <person name="Li Y."/>
            <person name="Li H."/>
            <person name="Li K."/>
            <person name="Li Q."/>
            <person name="Liu X."/>
            <person name="Ma X."/>
            <person name="Naidoo K."/>
            <person name="Pethybridge S.J."/>
            <person name="Sun J."/>
            <person name="Steenkamp E.T."/>
            <person name="van der Nest M.A."/>
            <person name="van Wyk S."/>
            <person name="Wingfield M.J."/>
            <person name="Xiong C."/>
            <person name="Yue Q."/>
            <person name="Zhang X."/>
        </authorList>
    </citation>
    <scope>NUCLEOTIDE SEQUENCE [LARGE SCALE GENOMIC DNA]</scope>
    <source>
        <strain evidence="3 4">BP6252</strain>
    </source>
</reference>
<evidence type="ECO:0000259" key="2">
    <source>
        <dbReference type="Pfam" id="PF06985"/>
    </source>
</evidence>
<feature type="transmembrane region" description="Helical" evidence="1">
    <location>
        <begin position="101"/>
        <end position="122"/>
    </location>
</feature>
<dbReference type="AlphaFoldDB" id="A0A3D8QXE4"/>
<evidence type="ECO:0000313" key="3">
    <source>
        <dbReference type="EMBL" id="RDW66361.1"/>
    </source>
</evidence>
<evidence type="ECO:0000313" key="4">
    <source>
        <dbReference type="Proteomes" id="UP000256645"/>
    </source>
</evidence>
<comment type="caution">
    <text evidence="3">The sequence shown here is derived from an EMBL/GenBank/DDBJ whole genome shotgun (WGS) entry which is preliminary data.</text>
</comment>
<protein>
    <recommendedName>
        <fullName evidence="2">Heterokaryon incompatibility domain-containing protein</fullName>
    </recommendedName>
</protein>
<organism evidence="3 4">
    <name type="scientific">Coleophoma cylindrospora</name>
    <dbReference type="NCBI Taxonomy" id="1849047"/>
    <lineage>
        <taxon>Eukaryota</taxon>
        <taxon>Fungi</taxon>
        <taxon>Dikarya</taxon>
        <taxon>Ascomycota</taxon>
        <taxon>Pezizomycotina</taxon>
        <taxon>Leotiomycetes</taxon>
        <taxon>Helotiales</taxon>
        <taxon>Dermateaceae</taxon>
        <taxon>Coleophoma</taxon>
    </lineage>
</organism>
<evidence type="ECO:0000256" key="1">
    <source>
        <dbReference type="SAM" id="Phobius"/>
    </source>
</evidence>